<evidence type="ECO:0000256" key="1">
    <source>
        <dbReference type="SAM" id="MobiDB-lite"/>
    </source>
</evidence>
<feature type="compositionally biased region" description="Basic and acidic residues" evidence="1">
    <location>
        <begin position="30"/>
        <end position="53"/>
    </location>
</feature>
<evidence type="ECO:0000313" key="3">
    <source>
        <dbReference type="Proteomes" id="UP000607197"/>
    </source>
</evidence>
<organism evidence="2 3">
    <name type="scientific">Halocalculus aciditolerans</name>
    <dbReference type="NCBI Taxonomy" id="1383812"/>
    <lineage>
        <taxon>Archaea</taxon>
        <taxon>Methanobacteriati</taxon>
        <taxon>Methanobacteriota</taxon>
        <taxon>Stenosarchaea group</taxon>
        <taxon>Halobacteria</taxon>
        <taxon>Halobacteriales</taxon>
        <taxon>Halobacteriaceae</taxon>
        <taxon>Halocalculus</taxon>
    </lineage>
</organism>
<evidence type="ECO:0000313" key="2">
    <source>
        <dbReference type="EMBL" id="GGL65552.1"/>
    </source>
</evidence>
<gene>
    <name evidence="2" type="ORF">GCM10009039_24250</name>
</gene>
<dbReference type="AlphaFoldDB" id="A0A830FKQ2"/>
<proteinExistence type="predicted"/>
<dbReference type="EMBL" id="BMPG01000003">
    <property type="protein sequence ID" value="GGL65552.1"/>
    <property type="molecule type" value="Genomic_DNA"/>
</dbReference>
<sequence>MRNSSTKYEKEPNSRPTSHLDAVYLVKSHKYSDSNAKNRDPHSECEPPYERTPHTTVGRGTQIGEYPPVKYHRNKRYTEDDSRYLRNPTNRGVHDLGNRAVSGEN</sequence>
<feature type="region of interest" description="Disordered" evidence="1">
    <location>
        <begin position="1"/>
        <end position="105"/>
    </location>
</feature>
<reference evidence="2" key="2">
    <citation type="submission" date="2020-09" db="EMBL/GenBank/DDBJ databases">
        <authorList>
            <person name="Sun Q."/>
            <person name="Ohkuma M."/>
        </authorList>
    </citation>
    <scope>NUCLEOTIDE SEQUENCE</scope>
    <source>
        <strain evidence="2">JCM 19596</strain>
    </source>
</reference>
<keyword evidence="3" id="KW-1185">Reference proteome</keyword>
<accession>A0A830FKQ2</accession>
<protein>
    <submittedName>
        <fullName evidence="2">Uncharacterized protein</fullName>
    </submittedName>
</protein>
<comment type="caution">
    <text evidence="2">The sequence shown here is derived from an EMBL/GenBank/DDBJ whole genome shotgun (WGS) entry which is preliminary data.</text>
</comment>
<dbReference type="Proteomes" id="UP000607197">
    <property type="component" value="Unassembled WGS sequence"/>
</dbReference>
<reference evidence="2" key="1">
    <citation type="journal article" date="2014" name="Int. J. Syst. Evol. Microbiol.">
        <title>Complete genome sequence of Corynebacterium casei LMG S-19264T (=DSM 44701T), isolated from a smear-ripened cheese.</title>
        <authorList>
            <consortium name="US DOE Joint Genome Institute (JGI-PGF)"/>
            <person name="Walter F."/>
            <person name="Albersmeier A."/>
            <person name="Kalinowski J."/>
            <person name="Ruckert C."/>
        </authorList>
    </citation>
    <scope>NUCLEOTIDE SEQUENCE</scope>
    <source>
        <strain evidence="2">JCM 19596</strain>
    </source>
</reference>
<name>A0A830FKQ2_9EURY</name>